<protein>
    <submittedName>
        <fullName evidence="2">Uncharacterized protein</fullName>
    </submittedName>
</protein>
<evidence type="ECO:0000256" key="1">
    <source>
        <dbReference type="SAM" id="MobiDB-lite"/>
    </source>
</evidence>
<dbReference type="AlphaFoldDB" id="Q2H6L4"/>
<gene>
    <name evidence="2" type="ORF">CHGG_05701</name>
</gene>
<dbReference type="EMBL" id="CH408031">
    <property type="protein sequence ID" value="EAQ89082.1"/>
    <property type="molecule type" value="Genomic_DNA"/>
</dbReference>
<dbReference type="RefSeq" id="XP_001221796.1">
    <property type="nucleotide sequence ID" value="XM_001221795.1"/>
</dbReference>
<dbReference type="PANTHER" id="PTHR40625:SF1">
    <property type="entry name" value="AMP-ACTIVATED PROTEIN KINASE GLYCOGEN-BINDING DOMAIN-CONTAINING PROTEIN"/>
    <property type="match status" value="1"/>
</dbReference>
<dbReference type="InParanoid" id="Q2H6L4"/>
<feature type="compositionally biased region" description="Low complexity" evidence="1">
    <location>
        <begin position="138"/>
        <end position="154"/>
    </location>
</feature>
<sequence length="430" mass="46750">MDPTTTLFTFMLRRDRGQWKGCYTFKDITCEGDAGSIPKRDGGLKMGHTYYYYYELDGASEAHDPSQPSTNTCPYLPGQTVNTLWIPVEQSQRKRSASLTSLHEADFKTMDPASKFISPRPAPTPPEPARRLGTAPLRMPQQTRPSRSPSPSTRWHFSARKLFSRKSSSSSLKDMQIPQAEFERAPRSEGSRSRDISPESLRRFLVDDAPLEHEQEDSNAPAIDIPEDIVEENEDDDNFATSAVSETMQFTGLSPPPPRTLSPAMTIASVDDAVAEAPASAYLTMPPAPTRTPPRLPTLNTTLPAKHHPSFPLSALCPESPDSASPPGFYISDADVDDDDYEEDEDVLAPAQIQKNPFARNITATLSTYSLPRTAGTDAGKLATPAAAAVGQQPAVPGSLMLTSPIPDAGLGELVTELGWMAQAIGGRYA</sequence>
<dbReference type="Proteomes" id="UP000001056">
    <property type="component" value="Unassembled WGS sequence"/>
</dbReference>
<accession>Q2H6L4</accession>
<dbReference type="PANTHER" id="PTHR40625">
    <property type="entry name" value="GTP-BINDING PROTEIN ESDC-RELATED"/>
    <property type="match status" value="1"/>
</dbReference>
<dbReference type="OrthoDB" id="5422351at2759"/>
<reference evidence="3" key="1">
    <citation type="journal article" date="2015" name="Genome Announc.">
        <title>Draft genome sequence of the cellulolytic fungus Chaetomium globosum.</title>
        <authorList>
            <person name="Cuomo C.A."/>
            <person name="Untereiner W.A."/>
            <person name="Ma L.-J."/>
            <person name="Grabherr M."/>
            <person name="Birren B.W."/>
        </authorList>
    </citation>
    <scope>NUCLEOTIDE SEQUENCE [LARGE SCALE GENOMIC DNA]</scope>
    <source>
        <strain evidence="3">ATCC 6205 / CBS 148.51 / DSM 1962 / NBRC 6347 / NRRL 1970</strain>
    </source>
</reference>
<proteinExistence type="predicted"/>
<dbReference type="eggNOG" id="ENOG502SGBF">
    <property type="taxonomic scope" value="Eukaryota"/>
</dbReference>
<dbReference type="HOGENOM" id="CLU_027580_0_0_1"/>
<feature type="compositionally biased region" description="Basic and acidic residues" evidence="1">
    <location>
        <begin position="181"/>
        <end position="200"/>
    </location>
</feature>
<dbReference type="OMA" id="RGRDQWR"/>
<evidence type="ECO:0000313" key="2">
    <source>
        <dbReference type="EMBL" id="EAQ89082.1"/>
    </source>
</evidence>
<dbReference type="VEuPathDB" id="FungiDB:CHGG_05701"/>
<evidence type="ECO:0000313" key="3">
    <source>
        <dbReference type="Proteomes" id="UP000001056"/>
    </source>
</evidence>
<dbReference type="STRING" id="306901.Q2H6L4"/>
<dbReference type="GeneID" id="4391004"/>
<name>Q2H6L4_CHAGB</name>
<keyword evidence="3" id="KW-1185">Reference proteome</keyword>
<organism evidence="2 3">
    <name type="scientific">Chaetomium globosum (strain ATCC 6205 / CBS 148.51 / DSM 1962 / NBRC 6347 / NRRL 1970)</name>
    <name type="common">Soil fungus</name>
    <dbReference type="NCBI Taxonomy" id="306901"/>
    <lineage>
        <taxon>Eukaryota</taxon>
        <taxon>Fungi</taxon>
        <taxon>Dikarya</taxon>
        <taxon>Ascomycota</taxon>
        <taxon>Pezizomycotina</taxon>
        <taxon>Sordariomycetes</taxon>
        <taxon>Sordariomycetidae</taxon>
        <taxon>Sordariales</taxon>
        <taxon>Chaetomiaceae</taxon>
        <taxon>Chaetomium</taxon>
    </lineage>
</organism>
<feature type="region of interest" description="Disordered" evidence="1">
    <location>
        <begin position="110"/>
        <end position="200"/>
    </location>
</feature>